<name>A0A5B8MTB2_9CHLO</name>
<feature type="chain" id="PRO_5023145680" evidence="1">
    <location>
        <begin position="22"/>
        <end position="215"/>
    </location>
</feature>
<protein>
    <submittedName>
        <fullName evidence="2">Uncharacterized protein</fullName>
    </submittedName>
</protein>
<proteinExistence type="predicted"/>
<feature type="signal peptide" evidence="1">
    <location>
        <begin position="1"/>
        <end position="21"/>
    </location>
</feature>
<evidence type="ECO:0000256" key="1">
    <source>
        <dbReference type="SAM" id="SignalP"/>
    </source>
</evidence>
<keyword evidence="1" id="KW-0732">Signal</keyword>
<keyword evidence="3" id="KW-1185">Reference proteome</keyword>
<sequence>MYKASVVVATMAVLMVAGASAHKVDLNFLNNIEVNIPVEFDNGNTYNLAGKAEKLLDKALDVAENYVEHLLEGMNHEEVVEPTEERPGPFCRKAVAACKEDAKQCFGALKRCPHIKRCAAEKKKCWSAIKECKEDKDRKECREAKETCVDAKETCTRVIKGCKECWRPCGAAKAKCAAAKHICHKKGLLEHLKDLIPEGPLPRRAGNPLILPNNA</sequence>
<organism evidence="2 3">
    <name type="scientific">Chloropicon primus</name>
    <dbReference type="NCBI Taxonomy" id="1764295"/>
    <lineage>
        <taxon>Eukaryota</taxon>
        <taxon>Viridiplantae</taxon>
        <taxon>Chlorophyta</taxon>
        <taxon>Chloropicophyceae</taxon>
        <taxon>Chloropicales</taxon>
        <taxon>Chloropicaceae</taxon>
        <taxon>Chloropicon</taxon>
    </lineage>
</organism>
<dbReference type="EMBL" id="CP031044">
    <property type="protein sequence ID" value="QDZ23793.1"/>
    <property type="molecule type" value="Genomic_DNA"/>
</dbReference>
<dbReference type="Proteomes" id="UP000316726">
    <property type="component" value="Chromosome 11"/>
</dbReference>
<reference evidence="2 3" key="1">
    <citation type="submission" date="2018-07" db="EMBL/GenBank/DDBJ databases">
        <title>The complete nuclear genome of the prasinophyte Chloropicon primus (CCMP1205).</title>
        <authorList>
            <person name="Pombert J.-F."/>
            <person name="Otis C."/>
            <person name="Turmel M."/>
            <person name="Lemieux C."/>
        </authorList>
    </citation>
    <scope>NUCLEOTIDE SEQUENCE [LARGE SCALE GENOMIC DNA]</scope>
    <source>
        <strain evidence="2 3">CCMP1205</strain>
    </source>
</reference>
<gene>
    <name evidence="2" type="ORF">A3770_11p63110</name>
</gene>
<evidence type="ECO:0000313" key="3">
    <source>
        <dbReference type="Proteomes" id="UP000316726"/>
    </source>
</evidence>
<evidence type="ECO:0000313" key="2">
    <source>
        <dbReference type="EMBL" id="QDZ23793.1"/>
    </source>
</evidence>
<accession>A0A5B8MTB2</accession>
<dbReference type="AlphaFoldDB" id="A0A5B8MTB2"/>